<sequence>MSESHGREFSDEQWAVLEQIVEGLSLSDAEKRLLAGHADPDAACVLNAVGKMLMFGVDPVELCFVVGVSVARTNPAQVRGLVGRVVNGVARGLINDLVGGLDFPDSEGNR</sequence>
<accession>A4X2D8</accession>
<evidence type="ECO:0000313" key="2">
    <source>
        <dbReference type="Proteomes" id="UP000000235"/>
    </source>
</evidence>
<protein>
    <submittedName>
        <fullName evidence="1">Uncharacterized protein</fullName>
    </submittedName>
</protein>
<organism evidence="1 2">
    <name type="scientific">Salinispora tropica (strain ATCC BAA-916 / DSM 44818 / JCM 13857 / NBRC 105044 / CNB-440)</name>
    <dbReference type="NCBI Taxonomy" id="369723"/>
    <lineage>
        <taxon>Bacteria</taxon>
        <taxon>Bacillati</taxon>
        <taxon>Actinomycetota</taxon>
        <taxon>Actinomycetes</taxon>
        <taxon>Micromonosporales</taxon>
        <taxon>Micromonosporaceae</taxon>
        <taxon>Salinispora</taxon>
    </lineage>
</organism>
<name>A4X2D8_SALTO</name>
<dbReference type="RefSeq" id="WP_011904472.1">
    <property type="nucleotide sequence ID" value="NC_009380.1"/>
</dbReference>
<gene>
    <name evidence="1" type="ordered locus">Strop_0556</name>
</gene>
<dbReference type="EMBL" id="CP000667">
    <property type="protein sequence ID" value="ABP53038.1"/>
    <property type="molecule type" value="Genomic_DNA"/>
</dbReference>
<dbReference type="HOGENOM" id="CLU_2169298_0_0_11"/>
<evidence type="ECO:0000313" key="1">
    <source>
        <dbReference type="EMBL" id="ABP53038.1"/>
    </source>
</evidence>
<dbReference type="KEGG" id="stp:Strop_0556"/>
<dbReference type="AlphaFoldDB" id="A4X2D8"/>
<dbReference type="Proteomes" id="UP000000235">
    <property type="component" value="Chromosome"/>
</dbReference>
<proteinExistence type="predicted"/>
<keyword evidence="2" id="KW-1185">Reference proteome</keyword>
<reference evidence="2" key="1">
    <citation type="journal article" date="2007" name="Proc. Natl. Acad. Sci. U.S.A.">
        <title>Genome sequencing reveals complex secondary metabolome in the marine actinomycete Salinispora tropica.</title>
        <authorList>
            <person name="Udwary D.W."/>
            <person name="Zeigler L."/>
            <person name="Asolkar R.N."/>
            <person name="Singan V."/>
            <person name="Lapidus A."/>
            <person name="Fenical W."/>
            <person name="Jensen P.R."/>
            <person name="Moore B.S."/>
        </authorList>
    </citation>
    <scope>NUCLEOTIDE SEQUENCE [LARGE SCALE GENOMIC DNA]</scope>
    <source>
        <strain evidence="2">ATCC BAA-916 / DSM 44818 / CNB-440</strain>
    </source>
</reference>